<sequence>MPIGISLPSKSHGQIRKKPDPTSSGSDDNPQLEDSDGATREDIHADPMLKIFEAHALPEVDYLSLLINESPPIHPKTRHELLGVFDSWVTRTPKQMGRSSIIWFFQDAGNGKTAVQLHLAQTWQKDARLIASIFLSPRSFLNIKPEDVVHQFVATLAYQVARKVPGLWPFVSSALRSSPEIFSKSPEDQMTSLVFVPLKELVRGHPTNPDLLAYLYDEFARIRGKHQGIPDSWPTAEVYKQLITKACGLFIYVSIVIRFVDDPRADPVSLLEQVLSTSPETDNTQRWEQSYAELDALYTAILHPPDVDGDSIRRLLWTIMFCDKSFRTASELEEHLSIDPGSAETMWDYLITKERSGDMYQSFHVSHAST</sequence>
<evidence type="ECO:0000313" key="2">
    <source>
        <dbReference type="EMBL" id="KAJ2936783.1"/>
    </source>
</evidence>
<dbReference type="OrthoDB" id="4760524at2759"/>
<reference evidence="2" key="1">
    <citation type="submission" date="2022-06" db="EMBL/GenBank/DDBJ databases">
        <title>Genome Sequence of Candolleomyces eurysporus.</title>
        <authorList>
            <person name="Buettner E."/>
        </authorList>
    </citation>
    <scope>NUCLEOTIDE SEQUENCE</scope>
    <source>
        <strain evidence="2">VTCC 930004</strain>
    </source>
</reference>
<gene>
    <name evidence="2" type="ORF">H1R20_g302</name>
</gene>
<evidence type="ECO:0000256" key="1">
    <source>
        <dbReference type="SAM" id="MobiDB-lite"/>
    </source>
</evidence>
<proteinExistence type="predicted"/>
<name>A0A9W8JTV6_9AGAR</name>
<dbReference type="Proteomes" id="UP001140091">
    <property type="component" value="Unassembled WGS sequence"/>
</dbReference>
<evidence type="ECO:0000313" key="3">
    <source>
        <dbReference type="Proteomes" id="UP001140091"/>
    </source>
</evidence>
<dbReference type="AlphaFoldDB" id="A0A9W8JTV6"/>
<feature type="region of interest" description="Disordered" evidence="1">
    <location>
        <begin position="1"/>
        <end position="38"/>
    </location>
</feature>
<feature type="non-terminal residue" evidence="2">
    <location>
        <position position="370"/>
    </location>
</feature>
<dbReference type="EMBL" id="JANBPK010000017">
    <property type="protein sequence ID" value="KAJ2936783.1"/>
    <property type="molecule type" value="Genomic_DNA"/>
</dbReference>
<keyword evidence="3" id="KW-1185">Reference proteome</keyword>
<accession>A0A9W8JTV6</accession>
<organism evidence="2 3">
    <name type="scientific">Candolleomyces eurysporus</name>
    <dbReference type="NCBI Taxonomy" id="2828524"/>
    <lineage>
        <taxon>Eukaryota</taxon>
        <taxon>Fungi</taxon>
        <taxon>Dikarya</taxon>
        <taxon>Basidiomycota</taxon>
        <taxon>Agaricomycotina</taxon>
        <taxon>Agaricomycetes</taxon>
        <taxon>Agaricomycetidae</taxon>
        <taxon>Agaricales</taxon>
        <taxon>Agaricineae</taxon>
        <taxon>Psathyrellaceae</taxon>
        <taxon>Candolleomyces</taxon>
    </lineage>
</organism>
<protein>
    <submittedName>
        <fullName evidence="2">Uncharacterized protein</fullName>
    </submittedName>
</protein>
<comment type="caution">
    <text evidence="2">The sequence shown here is derived from an EMBL/GenBank/DDBJ whole genome shotgun (WGS) entry which is preliminary data.</text>
</comment>